<dbReference type="EMBL" id="CABDVU010000001">
    <property type="protein sequence ID" value="VTN08985.1"/>
    <property type="molecule type" value="Genomic_DNA"/>
</dbReference>
<evidence type="ECO:0000256" key="1">
    <source>
        <dbReference type="ARBA" id="ARBA00001970"/>
    </source>
</evidence>
<organism evidence="7 8">
    <name type="scientific">Raoultella terrigena</name>
    <name type="common">Klebsiella terrigena</name>
    <dbReference type="NCBI Taxonomy" id="577"/>
    <lineage>
        <taxon>Bacteria</taxon>
        <taxon>Pseudomonadati</taxon>
        <taxon>Pseudomonadota</taxon>
        <taxon>Gammaproteobacteria</taxon>
        <taxon>Enterobacterales</taxon>
        <taxon>Enterobacteriaceae</taxon>
        <taxon>Klebsiella/Raoultella group</taxon>
        <taxon>Raoultella</taxon>
    </lineage>
</organism>
<evidence type="ECO:0000313" key="8">
    <source>
        <dbReference type="Proteomes" id="UP000339249"/>
    </source>
</evidence>
<dbReference type="EC" id="4.99.1.7" evidence="7"/>
<evidence type="ECO:0000256" key="5">
    <source>
        <dbReference type="ARBA" id="ARBA00023239"/>
    </source>
</evidence>
<keyword evidence="2" id="KW-0349">Heme</keyword>
<dbReference type="Proteomes" id="UP000339249">
    <property type="component" value="Unassembled WGS sequence"/>
</dbReference>
<keyword evidence="5 7" id="KW-0456">Lyase</keyword>
<dbReference type="GO" id="GO:0016829">
    <property type="term" value="F:lyase activity"/>
    <property type="evidence" value="ECO:0007669"/>
    <property type="project" value="UniProtKB-KW"/>
</dbReference>
<evidence type="ECO:0000256" key="3">
    <source>
        <dbReference type="ARBA" id="ARBA00022723"/>
    </source>
</evidence>
<protein>
    <submittedName>
        <fullName evidence="7">Phenylacetaldoxime dehydratase</fullName>
        <ecNumber evidence="7">4.99.1.7</ecNumber>
    </submittedName>
</protein>
<gene>
    <name evidence="7" type="primary">oxd</name>
    <name evidence="7" type="ORF">NCTC9185_00868</name>
</gene>
<accession>A0A4U9D051</accession>
<keyword evidence="4" id="KW-0408">Iron</keyword>
<proteinExistence type="inferred from homology"/>
<dbReference type="Pfam" id="PF13816">
    <property type="entry name" value="Dehydratase_hem"/>
    <property type="match status" value="1"/>
</dbReference>
<reference evidence="7 8" key="1">
    <citation type="submission" date="2019-04" db="EMBL/GenBank/DDBJ databases">
        <authorList>
            <consortium name="Pathogen Informatics"/>
        </authorList>
    </citation>
    <scope>NUCLEOTIDE SEQUENCE [LARGE SCALE GENOMIC DNA]</scope>
    <source>
        <strain evidence="7 8">NCTC9185</strain>
    </source>
</reference>
<keyword evidence="3" id="KW-0479">Metal-binding</keyword>
<evidence type="ECO:0000256" key="6">
    <source>
        <dbReference type="ARBA" id="ARBA00034312"/>
    </source>
</evidence>
<name>A0A4U9D051_RAOTE</name>
<dbReference type="InterPro" id="IPR025702">
    <property type="entry name" value="OXD"/>
</dbReference>
<sequence length="374" mass="43500">MVYPRVYPLRKPEGFTPQVQRWSTRFPTGCSALHLGFFAVQIPEGCSKTDPAFDTWLKAAFEGKYAPIARDHACFKDESGMFNFVVTAYWTDSVAFTGWRQSEQQGGWWDRPERLSGPYGYWREMLTVPLERLENLYWSDYMAALSKALPIDPAPYSGYFGAMRDRIPLAACDPLDGTDELPPASEAKPGHRYFVVPPHNLAMIRSASFWGNCDEEQRVDYEQKLRDPLARGMDYLRTQPAQSGCCALRFQQTLNEHGQSLPETHAHAYFLSLKHMERWAEGHASHEAIFHAAIARYRKYGADNQLRTWHEVYVLPRGSQHFEYINCHSKTGLLPFFRTYRNLIRHGKENLWYFGIGYILEKRTRHLEHMTWQR</sequence>
<comment type="cofactor">
    <cofactor evidence="1">
        <name>heme b</name>
        <dbReference type="ChEBI" id="CHEBI:60344"/>
    </cofactor>
</comment>
<comment type="similarity">
    <text evidence="6">Belongs to the heme-containing dehydratase family.</text>
</comment>
<dbReference type="AlphaFoldDB" id="A0A4U9D051"/>
<evidence type="ECO:0000256" key="2">
    <source>
        <dbReference type="ARBA" id="ARBA00022617"/>
    </source>
</evidence>
<dbReference type="GO" id="GO:0046872">
    <property type="term" value="F:metal ion binding"/>
    <property type="evidence" value="ECO:0007669"/>
    <property type="project" value="UniProtKB-KW"/>
</dbReference>
<evidence type="ECO:0000256" key="4">
    <source>
        <dbReference type="ARBA" id="ARBA00023004"/>
    </source>
</evidence>
<evidence type="ECO:0000313" key="7">
    <source>
        <dbReference type="EMBL" id="VTN08985.1"/>
    </source>
</evidence>